<name>A0A1J5SYV8_9ZZZZ</name>
<dbReference type="PANTHER" id="PTHR11069">
    <property type="entry name" value="GLUCOSYLCERAMIDASE"/>
    <property type="match status" value="1"/>
</dbReference>
<dbReference type="Pfam" id="PF02055">
    <property type="entry name" value="Glyco_hydro_30"/>
    <property type="match status" value="1"/>
</dbReference>
<dbReference type="GO" id="GO:0004348">
    <property type="term" value="F:glucosylceramidase activity"/>
    <property type="evidence" value="ECO:0007669"/>
    <property type="project" value="InterPro"/>
</dbReference>
<feature type="domain" description="Glycosyl hydrolase family 30 TIM-barrel" evidence="4">
    <location>
        <begin position="75"/>
        <end position="407"/>
    </location>
</feature>
<dbReference type="InterPro" id="IPR017853">
    <property type="entry name" value="GH"/>
</dbReference>
<evidence type="ECO:0000313" key="6">
    <source>
        <dbReference type="EMBL" id="OIR09224.1"/>
    </source>
</evidence>
<organism evidence="6">
    <name type="scientific">mine drainage metagenome</name>
    <dbReference type="NCBI Taxonomy" id="410659"/>
    <lineage>
        <taxon>unclassified sequences</taxon>
        <taxon>metagenomes</taxon>
        <taxon>ecological metagenomes</taxon>
    </lineage>
</organism>
<comment type="caution">
    <text evidence="6">The sequence shown here is derived from an EMBL/GenBank/DDBJ whole genome shotgun (WGS) entry which is preliminary data.</text>
</comment>
<dbReference type="InterPro" id="IPR033452">
    <property type="entry name" value="GH30_C"/>
</dbReference>
<dbReference type="InterPro" id="IPR033453">
    <property type="entry name" value="Glyco_hydro_30_TIM-barrel"/>
</dbReference>
<dbReference type="Gene3D" id="3.20.20.80">
    <property type="entry name" value="Glycosidases"/>
    <property type="match status" value="1"/>
</dbReference>
<dbReference type="InterPro" id="IPR001139">
    <property type="entry name" value="Glyco_hydro_30"/>
</dbReference>
<dbReference type="PANTHER" id="PTHR11069:SF23">
    <property type="entry name" value="LYSOSOMAL ACID GLUCOSYLCERAMIDASE"/>
    <property type="match status" value="1"/>
</dbReference>
<evidence type="ECO:0000256" key="3">
    <source>
        <dbReference type="ARBA" id="ARBA00022801"/>
    </source>
</evidence>
<accession>A0A1J5SYV8</accession>
<dbReference type="AlphaFoldDB" id="A0A1J5SYV8"/>
<comment type="similarity">
    <text evidence="1">Belongs to the glycosyl hydrolase 30 family.</text>
</comment>
<protein>
    <submittedName>
        <fullName evidence="6">O-glycosyl hydrolase family 30</fullName>
    </submittedName>
</protein>
<evidence type="ECO:0000256" key="1">
    <source>
        <dbReference type="ARBA" id="ARBA00005382"/>
    </source>
</evidence>
<keyword evidence="2" id="KW-0732">Signal</keyword>
<dbReference type="Pfam" id="PF17189">
    <property type="entry name" value="Glyco_hydro_30C"/>
    <property type="match status" value="1"/>
</dbReference>
<dbReference type="GO" id="GO:0006680">
    <property type="term" value="P:glucosylceramide catabolic process"/>
    <property type="evidence" value="ECO:0007669"/>
    <property type="project" value="TreeGrafter"/>
</dbReference>
<feature type="domain" description="Glycosyl hydrolase family 30 beta sandwich" evidence="5">
    <location>
        <begin position="410"/>
        <end position="470"/>
    </location>
</feature>
<dbReference type="EMBL" id="MLJW01000027">
    <property type="protein sequence ID" value="OIR09224.1"/>
    <property type="molecule type" value="Genomic_DNA"/>
</dbReference>
<dbReference type="Gene3D" id="2.60.40.1180">
    <property type="entry name" value="Golgi alpha-mannosidase II"/>
    <property type="match status" value="1"/>
</dbReference>
<dbReference type="GO" id="GO:0016020">
    <property type="term" value="C:membrane"/>
    <property type="evidence" value="ECO:0007669"/>
    <property type="project" value="GOC"/>
</dbReference>
<reference evidence="6" key="1">
    <citation type="submission" date="2016-10" db="EMBL/GenBank/DDBJ databases">
        <title>Sequence of Gallionella enrichment culture.</title>
        <authorList>
            <person name="Poehlein A."/>
            <person name="Muehling M."/>
            <person name="Daniel R."/>
        </authorList>
    </citation>
    <scope>NUCLEOTIDE SEQUENCE</scope>
</reference>
<proteinExistence type="inferred from homology"/>
<dbReference type="SUPFAM" id="SSF51445">
    <property type="entry name" value="(Trans)glycosidases"/>
    <property type="match status" value="1"/>
</dbReference>
<gene>
    <name evidence="6" type="ORF">GALL_84540</name>
</gene>
<dbReference type="InterPro" id="IPR013780">
    <property type="entry name" value="Glyco_hydro_b"/>
</dbReference>
<dbReference type="PRINTS" id="PR00843">
    <property type="entry name" value="GLHYDRLASE30"/>
</dbReference>
<evidence type="ECO:0000259" key="5">
    <source>
        <dbReference type="Pfam" id="PF17189"/>
    </source>
</evidence>
<evidence type="ECO:0000259" key="4">
    <source>
        <dbReference type="Pfam" id="PF02055"/>
    </source>
</evidence>
<keyword evidence="3 6" id="KW-0378">Hydrolase</keyword>
<sequence>MNPSAKLLLPALAACLAFGSTARAGVSGTAFLTDRDSGHRLSNIGAVTFAPLPQPTEKQQCVFVDPSHSFQSLVGIGGAITDAAAETFFKLPPARRAELLRAYFDPVSGIGYSLVRTNINSCDFSSSSYTYVADGDKDLKTFNIAHDLRYRIPMLREALAVAGKPIPVFVSPWSPPAWMKTNDNMLHGGSLKPEFADAWARYFVKFIDAYQANGVPIWGLTVQNEPMAVQTWESCVYTAAQERDFVRDHLGPVLRAAGLGDKKIIVWDHNRTQMYQRVETILDDPAAAQYVWGVGFHWYVEPCYDNVRRVHEAFPAAHLMLTEGCNGPFDPKGMDDWKLGETYGTAMIHDFNNGAEGWTDWNILLDQHGGPNHVGNFCFAPVHGNTDTGALHFTNAFYYIGQFSKFIRPGARRIISSATVDTLLTTAFLNTDGSIAVVVMNPTDAAQPFHLWMAGQAAELNSPEHSIMTVLLHR</sequence>
<evidence type="ECO:0000256" key="2">
    <source>
        <dbReference type="ARBA" id="ARBA00022729"/>
    </source>
</evidence>